<dbReference type="EMBL" id="CADCTW010000231">
    <property type="protein sequence ID" value="CAA9368236.1"/>
    <property type="molecule type" value="Genomic_DNA"/>
</dbReference>
<feature type="compositionally biased region" description="Low complexity" evidence="1">
    <location>
        <begin position="26"/>
        <end position="37"/>
    </location>
</feature>
<sequence>DPRPLRPRPARPAGGRRGHRPPPPGGTRDPGVAPLGRGRARVGRGAHGRGGEGRGRRARPPHAPRQRGGAAGAAGGARPGVAERGDHRLGGSGAGGARLRRRGEGGGAGGRGSALAAGLGGAHRLHPRPCAQRCHRRPAGTPALPAGAGGRPGSPLGARLVGVAARRGRPGRSPGIAAPGVRGGGADGARSGGGAPM</sequence>
<feature type="non-terminal residue" evidence="2">
    <location>
        <position position="197"/>
    </location>
</feature>
<feature type="non-terminal residue" evidence="2">
    <location>
        <position position="1"/>
    </location>
</feature>
<accession>A0A6J4MTH0</accession>
<feature type="compositionally biased region" description="Basic residues" evidence="1">
    <location>
        <begin position="1"/>
        <end position="20"/>
    </location>
</feature>
<feature type="compositionally biased region" description="Gly residues" evidence="1">
    <location>
        <begin position="69"/>
        <end position="78"/>
    </location>
</feature>
<feature type="compositionally biased region" description="Basic residues" evidence="1">
    <location>
        <begin position="38"/>
        <end position="47"/>
    </location>
</feature>
<feature type="compositionally biased region" description="Gly residues" evidence="1">
    <location>
        <begin position="181"/>
        <end position="197"/>
    </location>
</feature>
<organism evidence="2">
    <name type="scientific">uncultured Gemmatimonadota bacterium</name>
    <dbReference type="NCBI Taxonomy" id="203437"/>
    <lineage>
        <taxon>Bacteria</taxon>
        <taxon>Pseudomonadati</taxon>
        <taxon>Gemmatimonadota</taxon>
        <taxon>environmental samples</taxon>
    </lineage>
</organism>
<reference evidence="2" key="1">
    <citation type="submission" date="2020-02" db="EMBL/GenBank/DDBJ databases">
        <authorList>
            <person name="Meier V. D."/>
        </authorList>
    </citation>
    <scope>NUCLEOTIDE SEQUENCE</scope>
    <source>
        <strain evidence="2">AVDCRST_MAG68</strain>
    </source>
</reference>
<proteinExistence type="predicted"/>
<feature type="compositionally biased region" description="Low complexity" evidence="1">
    <location>
        <begin position="153"/>
        <end position="180"/>
    </location>
</feature>
<protein>
    <submittedName>
        <fullName evidence="2">Uncharacterized protein</fullName>
    </submittedName>
</protein>
<feature type="compositionally biased region" description="Basic residues" evidence="1">
    <location>
        <begin position="56"/>
        <end position="65"/>
    </location>
</feature>
<evidence type="ECO:0000256" key="1">
    <source>
        <dbReference type="SAM" id="MobiDB-lite"/>
    </source>
</evidence>
<gene>
    <name evidence="2" type="ORF">AVDCRST_MAG68-5177</name>
</gene>
<feature type="compositionally biased region" description="Basic residues" evidence="1">
    <location>
        <begin position="123"/>
        <end position="138"/>
    </location>
</feature>
<name>A0A6J4MTH0_9BACT</name>
<evidence type="ECO:0000313" key="2">
    <source>
        <dbReference type="EMBL" id="CAA9368236.1"/>
    </source>
</evidence>
<feature type="region of interest" description="Disordered" evidence="1">
    <location>
        <begin position="1"/>
        <end position="197"/>
    </location>
</feature>
<dbReference type="AlphaFoldDB" id="A0A6J4MTH0"/>